<gene>
    <name evidence="3" type="ORF">PECAL_4P05670</name>
</gene>
<keyword evidence="4" id="KW-1185">Reference proteome</keyword>
<dbReference type="Gene3D" id="2.170.270.10">
    <property type="entry name" value="SET domain"/>
    <property type="match status" value="1"/>
</dbReference>
<keyword evidence="1" id="KW-0175">Coiled coil</keyword>
<organism evidence="3 4">
    <name type="scientific">Pelagomonas calceolata</name>
    <dbReference type="NCBI Taxonomy" id="35677"/>
    <lineage>
        <taxon>Eukaryota</taxon>
        <taxon>Sar</taxon>
        <taxon>Stramenopiles</taxon>
        <taxon>Ochrophyta</taxon>
        <taxon>Pelagophyceae</taxon>
        <taxon>Pelagomonadales</taxon>
        <taxon>Pelagomonadaceae</taxon>
        <taxon>Pelagomonas</taxon>
    </lineage>
</organism>
<feature type="coiled-coil region" evidence="1">
    <location>
        <begin position="242"/>
        <end position="269"/>
    </location>
</feature>
<dbReference type="SUPFAM" id="SSF82199">
    <property type="entry name" value="SET domain"/>
    <property type="match status" value="1"/>
</dbReference>
<dbReference type="Pfam" id="PF00856">
    <property type="entry name" value="SET"/>
    <property type="match status" value="1"/>
</dbReference>
<dbReference type="PANTHER" id="PTHR46455:SF5">
    <property type="entry name" value="SET AND MYND DOMAIN CONTAINING, ARTHROPOD-SPECIFIC, MEMBER 4, ISOFORM A"/>
    <property type="match status" value="1"/>
</dbReference>
<evidence type="ECO:0000313" key="4">
    <source>
        <dbReference type="Proteomes" id="UP000789595"/>
    </source>
</evidence>
<dbReference type="PROSITE" id="PS50280">
    <property type="entry name" value="SET"/>
    <property type="match status" value="1"/>
</dbReference>
<evidence type="ECO:0000313" key="3">
    <source>
        <dbReference type="EMBL" id="CAH0373377.1"/>
    </source>
</evidence>
<accession>A0A8J2STH2</accession>
<comment type="caution">
    <text evidence="3">The sequence shown here is derived from an EMBL/GenBank/DDBJ whole genome shotgun (WGS) entry which is preliminary data.</text>
</comment>
<sequence>MPRDQLVDVAVDRDTGRRTLVAKRRFEAGEILATDSPLIVWAQNEAGLLKAFQSSDQQETILSLYSPALDRQDEKIDERRKKAAALARTKAFSSLDKDSILKVLLVGDAFAHQFGKQEALYETASALRHDCAPNCRFRSQPDGSIEVTSIRHIPAGETLSFSYIGVPWVLCTSERRKLLRESFEFFCACRRCQAPDVLRSAPCPGCGNFCSLEEPIAPPQGPASIFWHCPVCAKPFDATLHEEQLNLDFKTLSEKVQKASENIRDAYARGKAPPSKVWEVFKDCEDFAWRSAKELGRGNVVVYRATELVVNTARDFSVAKDAFSKQNIETEGDSSADLRRRWVEATIRRVAQQECAAASCSKGGDCFGTEGEHPAVYEAAATVCGCAPVLETRLSALEREAFFDLCAKYRPCIRLMYDSSEEEKARVELLESLLNAADVAEDGEGVGEEKGA</sequence>
<dbReference type="InterPro" id="IPR053010">
    <property type="entry name" value="SET_SmydA-8"/>
</dbReference>
<reference evidence="3" key="1">
    <citation type="submission" date="2021-11" db="EMBL/GenBank/DDBJ databases">
        <authorList>
            <consortium name="Genoscope - CEA"/>
            <person name="William W."/>
        </authorList>
    </citation>
    <scope>NUCLEOTIDE SEQUENCE</scope>
</reference>
<dbReference type="Proteomes" id="UP000789595">
    <property type="component" value="Unassembled WGS sequence"/>
</dbReference>
<dbReference type="AlphaFoldDB" id="A0A8J2STH2"/>
<evidence type="ECO:0000259" key="2">
    <source>
        <dbReference type="PROSITE" id="PS50280"/>
    </source>
</evidence>
<dbReference type="OrthoDB" id="5984008at2759"/>
<evidence type="ECO:0000256" key="1">
    <source>
        <dbReference type="SAM" id="Coils"/>
    </source>
</evidence>
<feature type="domain" description="SET" evidence="2">
    <location>
        <begin position="2"/>
        <end position="164"/>
    </location>
</feature>
<dbReference type="CDD" id="cd20071">
    <property type="entry name" value="SET_SMYD"/>
    <property type="match status" value="1"/>
</dbReference>
<dbReference type="InterPro" id="IPR046341">
    <property type="entry name" value="SET_dom_sf"/>
</dbReference>
<dbReference type="EMBL" id="CAKKNE010000004">
    <property type="protein sequence ID" value="CAH0373377.1"/>
    <property type="molecule type" value="Genomic_DNA"/>
</dbReference>
<protein>
    <recommendedName>
        <fullName evidence="2">SET domain-containing protein</fullName>
    </recommendedName>
</protein>
<dbReference type="PANTHER" id="PTHR46455">
    <property type="entry name" value="SET AND MYND DOMAIN CONTAINING, ARTHROPOD-SPECIFIC, MEMBER 4, ISOFORM A"/>
    <property type="match status" value="1"/>
</dbReference>
<dbReference type="Gene3D" id="1.25.40.10">
    <property type="entry name" value="Tetratricopeptide repeat domain"/>
    <property type="match status" value="1"/>
</dbReference>
<dbReference type="InterPro" id="IPR001214">
    <property type="entry name" value="SET_dom"/>
</dbReference>
<proteinExistence type="predicted"/>
<name>A0A8J2STH2_9STRA</name>
<dbReference type="InterPro" id="IPR011990">
    <property type="entry name" value="TPR-like_helical_dom_sf"/>
</dbReference>